<comment type="caution">
    <text evidence="3">The sequence shown here is derived from an EMBL/GenBank/DDBJ whole genome shotgun (WGS) entry which is preliminary data.</text>
</comment>
<evidence type="ECO:0000256" key="1">
    <source>
        <dbReference type="ARBA" id="ARBA00022801"/>
    </source>
</evidence>
<protein>
    <submittedName>
        <fullName evidence="3">Sialate O-acetylesterase</fullName>
    </submittedName>
</protein>
<keyword evidence="1" id="KW-0378">Hydrolase</keyword>
<dbReference type="Proteomes" id="UP001139365">
    <property type="component" value="Unassembled WGS sequence"/>
</dbReference>
<dbReference type="EMBL" id="JALEMU010000071">
    <property type="protein sequence ID" value="MCI5755575.1"/>
    <property type="molecule type" value="Genomic_DNA"/>
</dbReference>
<dbReference type="PANTHER" id="PTHR22901">
    <property type="entry name" value="SIALATE O-ACETYLESTERASE"/>
    <property type="match status" value="1"/>
</dbReference>
<dbReference type="SUPFAM" id="SSF52266">
    <property type="entry name" value="SGNH hydrolase"/>
    <property type="match status" value="1"/>
</dbReference>
<organism evidence="3 4">
    <name type="scientific">Candidatus Colimorpha enterica</name>
    <dbReference type="NCBI Taxonomy" id="3083063"/>
    <lineage>
        <taxon>Bacteria</taxon>
        <taxon>Pseudomonadati</taxon>
        <taxon>Bacteroidota</taxon>
        <taxon>Bacteroidia</taxon>
        <taxon>Bacteroidales</taxon>
        <taxon>Candidatus Colimorpha</taxon>
    </lineage>
</organism>
<evidence type="ECO:0000313" key="3">
    <source>
        <dbReference type="EMBL" id="MCI5755575.1"/>
    </source>
</evidence>
<dbReference type="GO" id="GO:0005975">
    <property type="term" value="P:carbohydrate metabolic process"/>
    <property type="evidence" value="ECO:0007669"/>
    <property type="project" value="TreeGrafter"/>
</dbReference>
<dbReference type="InterPro" id="IPR005181">
    <property type="entry name" value="SASA"/>
</dbReference>
<dbReference type="AlphaFoldDB" id="A0AAE3FHN7"/>
<name>A0AAE3FHN7_9BACT</name>
<evidence type="ECO:0000313" key="4">
    <source>
        <dbReference type="Proteomes" id="UP001139365"/>
    </source>
</evidence>
<reference evidence="3 4" key="1">
    <citation type="submission" date="2022-03" db="EMBL/GenBank/DDBJ databases">
        <title>Metagenome-assembled genomes from swine fecal metagenomes.</title>
        <authorList>
            <person name="Holman D.B."/>
            <person name="Kommadath A."/>
        </authorList>
    </citation>
    <scope>NUCLEOTIDE SEQUENCE [LARGE SCALE GENOMIC DNA]</scope>
    <source>
        <strain evidence="3">SUG147</strain>
    </source>
</reference>
<dbReference type="InterPro" id="IPR039329">
    <property type="entry name" value="SIAE"/>
</dbReference>
<proteinExistence type="predicted"/>
<dbReference type="GO" id="GO:0001681">
    <property type="term" value="F:sialate O-acetylesterase activity"/>
    <property type="evidence" value="ECO:0007669"/>
    <property type="project" value="InterPro"/>
</dbReference>
<sequence length="330" mass="36732">MKLSPIIRNGMVVQAGKPVFVHGSGAGYVTARFMGAERSLESHGGEWMLEFPPLSYGGPYEMELDLDGRREVITDIVVGEVILFAGQSNIQFRLEESNVPECGYADDGSARIYVCPRPEAGDRITPDNGWVKCGRENAGFWSALAYLTVREARCAGIPYVGAVVCCQGASVIESWIPESLTDVPELRLPKEKLFSDHADYPWNTPGFMYRYAMKAIMPYSFGNAVWYQGESNTSPDEAAIYPEFLRLLVENIRKDCRDGALPFRIVQIADTRDCPGWLGIQKAQSDFCTASERTYLVKSGDISEKDMIHPITKSPLAARIFLDMREKGDI</sequence>
<gene>
    <name evidence="3" type="ORF">MR241_04700</name>
</gene>
<dbReference type="InterPro" id="IPR036514">
    <property type="entry name" value="SGNH_hydro_sf"/>
</dbReference>
<dbReference type="PANTHER" id="PTHR22901:SF0">
    <property type="entry name" value="SIALATE O-ACETYLESTERASE"/>
    <property type="match status" value="1"/>
</dbReference>
<dbReference type="Gene3D" id="3.40.50.1110">
    <property type="entry name" value="SGNH hydrolase"/>
    <property type="match status" value="1"/>
</dbReference>
<dbReference type="Pfam" id="PF03629">
    <property type="entry name" value="SASA"/>
    <property type="match status" value="1"/>
</dbReference>
<evidence type="ECO:0000259" key="2">
    <source>
        <dbReference type="Pfam" id="PF03629"/>
    </source>
</evidence>
<accession>A0AAE3FHN7</accession>
<feature type="domain" description="Sialate O-acetylesterase" evidence="2">
    <location>
        <begin position="158"/>
        <end position="314"/>
    </location>
</feature>